<dbReference type="InterPro" id="IPR042177">
    <property type="entry name" value="Cell/Rod_1"/>
</dbReference>
<evidence type="ECO:0000313" key="6">
    <source>
        <dbReference type="EMBL" id="CAB4926728.1"/>
    </source>
</evidence>
<dbReference type="PIRSF" id="PIRSF038471">
    <property type="entry name" value="MreC"/>
    <property type="match status" value="1"/>
</dbReference>
<dbReference type="AlphaFoldDB" id="A0A6J7I6Y2"/>
<dbReference type="EMBL" id="CAFBMZ010000042">
    <property type="protein sequence ID" value="CAB4926728.1"/>
    <property type="molecule type" value="Genomic_DNA"/>
</dbReference>
<feature type="domain" description="Rod shape-determining protein MreC beta-barrel core" evidence="5">
    <location>
        <begin position="127"/>
        <end position="270"/>
    </location>
</feature>
<reference evidence="6" key="1">
    <citation type="submission" date="2020-05" db="EMBL/GenBank/DDBJ databases">
        <authorList>
            <person name="Chiriac C."/>
            <person name="Salcher M."/>
            <person name="Ghai R."/>
            <person name="Kavagutti S V."/>
        </authorList>
    </citation>
    <scope>NUCLEOTIDE SEQUENCE</scope>
</reference>
<dbReference type="Gene3D" id="2.40.10.350">
    <property type="entry name" value="Rod shape-determining protein MreC, domain 2"/>
    <property type="match status" value="1"/>
</dbReference>
<proteinExistence type="inferred from homology"/>
<gene>
    <name evidence="6" type="ORF">UFOPK3684_00727</name>
</gene>
<dbReference type="GO" id="GO:0008360">
    <property type="term" value="P:regulation of cell shape"/>
    <property type="evidence" value="ECO:0007669"/>
    <property type="project" value="UniProtKB-KW"/>
</dbReference>
<evidence type="ECO:0000259" key="5">
    <source>
        <dbReference type="Pfam" id="PF04085"/>
    </source>
</evidence>
<dbReference type="Gene3D" id="2.40.10.340">
    <property type="entry name" value="Rod shape-determining protein MreC, domain 1"/>
    <property type="match status" value="1"/>
</dbReference>
<evidence type="ECO:0000256" key="3">
    <source>
        <dbReference type="ARBA" id="ARBA00022960"/>
    </source>
</evidence>
<dbReference type="GO" id="GO:0005886">
    <property type="term" value="C:plasma membrane"/>
    <property type="evidence" value="ECO:0007669"/>
    <property type="project" value="TreeGrafter"/>
</dbReference>
<protein>
    <recommendedName>
        <fullName evidence="2">Cell shape-determining protein MreC</fullName>
    </recommendedName>
    <alternativeName>
        <fullName evidence="4">Cell shape protein MreC</fullName>
    </alternativeName>
</protein>
<dbReference type="InterPro" id="IPR007221">
    <property type="entry name" value="MreC"/>
</dbReference>
<accession>A0A6J7I6Y2</accession>
<sequence>MRRGAEGRSRLLLIILIVTALFLITLDLRGVGLLEGARSGSQTILSPFQRAGNVLLTPVKNFFTDVTHLGRTRNQIEKLRADNAKLKSQLIHRKNADSQLKQLKSILDLAGTAEFKVLNARVISQGSSQSFSQTITIDSGSKAGIKTNMTVLSEFGIAGVVKEVFPNTALVSLATDPSFRIGVRIAGSQQIGILSGRGNRSASLQLIDNLTSVKVGDVLLSRGSVANRPFVPGVPIGYVTAVDNSAGAIAQSATVHLYTDFSALGVVAVVVGAPSSNPGDALVPAKPRPTPVPTVTIYATPSPTPTN</sequence>
<organism evidence="6">
    <name type="scientific">freshwater metagenome</name>
    <dbReference type="NCBI Taxonomy" id="449393"/>
    <lineage>
        <taxon>unclassified sequences</taxon>
        <taxon>metagenomes</taxon>
        <taxon>ecological metagenomes</taxon>
    </lineage>
</organism>
<comment type="similarity">
    <text evidence="1">Belongs to the MreC family.</text>
</comment>
<dbReference type="PANTHER" id="PTHR34138">
    <property type="entry name" value="CELL SHAPE-DETERMINING PROTEIN MREC"/>
    <property type="match status" value="1"/>
</dbReference>
<dbReference type="PANTHER" id="PTHR34138:SF1">
    <property type="entry name" value="CELL SHAPE-DETERMINING PROTEIN MREC"/>
    <property type="match status" value="1"/>
</dbReference>
<evidence type="ECO:0000256" key="4">
    <source>
        <dbReference type="ARBA" id="ARBA00032089"/>
    </source>
</evidence>
<dbReference type="InterPro" id="IPR055342">
    <property type="entry name" value="MreC_beta-barrel_core"/>
</dbReference>
<keyword evidence="3" id="KW-0133">Cell shape</keyword>
<dbReference type="InterPro" id="IPR042175">
    <property type="entry name" value="Cell/Rod_MreC_2"/>
</dbReference>
<dbReference type="Pfam" id="PF04085">
    <property type="entry name" value="MreC"/>
    <property type="match status" value="1"/>
</dbReference>
<evidence type="ECO:0000256" key="1">
    <source>
        <dbReference type="ARBA" id="ARBA00009369"/>
    </source>
</evidence>
<name>A0A6J7I6Y2_9ZZZZ</name>
<evidence type="ECO:0000256" key="2">
    <source>
        <dbReference type="ARBA" id="ARBA00013855"/>
    </source>
</evidence>